<feature type="region of interest" description="Disordered" evidence="1">
    <location>
        <begin position="39"/>
        <end position="60"/>
    </location>
</feature>
<sequence length="60" mass="6856">MCERVMGTPIRTFRAHIKRLMFCNFFALGPGSSRRQAEAAVLRHSRRPNRQSVRPAVTVS</sequence>
<dbReference type="EMBL" id="JADBEK010000001">
    <property type="protein sequence ID" value="MBE1582818.1"/>
    <property type="molecule type" value="Genomic_DNA"/>
</dbReference>
<protein>
    <recommendedName>
        <fullName evidence="4">HTH luxR-type domain-containing protein</fullName>
    </recommendedName>
</protein>
<evidence type="ECO:0008006" key="4">
    <source>
        <dbReference type="Google" id="ProtNLM"/>
    </source>
</evidence>
<organism evidence="2 3">
    <name type="scientific">Nonomuraea angiospora</name>
    <dbReference type="NCBI Taxonomy" id="46172"/>
    <lineage>
        <taxon>Bacteria</taxon>
        <taxon>Bacillati</taxon>
        <taxon>Actinomycetota</taxon>
        <taxon>Actinomycetes</taxon>
        <taxon>Streptosporangiales</taxon>
        <taxon>Streptosporangiaceae</taxon>
        <taxon>Nonomuraea</taxon>
    </lineage>
</organism>
<gene>
    <name evidence="2" type="ORF">H4W80_001076</name>
</gene>
<evidence type="ECO:0000313" key="3">
    <source>
        <dbReference type="Proteomes" id="UP000633509"/>
    </source>
</evidence>
<name>A0ABR9LQ79_9ACTN</name>
<accession>A0ABR9LQ79</accession>
<evidence type="ECO:0000313" key="2">
    <source>
        <dbReference type="EMBL" id="MBE1582818.1"/>
    </source>
</evidence>
<keyword evidence="3" id="KW-1185">Reference proteome</keyword>
<reference evidence="2 3" key="1">
    <citation type="submission" date="2020-10" db="EMBL/GenBank/DDBJ databases">
        <title>Sequencing the genomes of 1000 actinobacteria strains.</title>
        <authorList>
            <person name="Klenk H.-P."/>
        </authorList>
    </citation>
    <scope>NUCLEOTIDE SEQUENCE [LARGE SCALE GENOMIC DNA]</scope>
    <source>
        <strain evidence="2 3">DSM 43173</strain>
    </source>
</reference>
<comment type="caution">
    <text evidence="2">The sequence shown here is derived from an EMBL/GenBank/DDBJ whole genome shotgun (WGS) entry which is preliminary data.</text>
</comment>
<dbReference type="Proteomes" id="UP000633509">
    <property type="component" value="Unassembled WGS sequence"/>
</dbReference>
<evidence type="ECO:0000256" key="1">
    <source>
        <dbReference type="SAM" id="MobiDB-lite"/>
    </source>
</evidence>
<proteinExistence type="predicted"/>